<gene>
    <name evidence="1" type="ORF">LCGC14_0093120</name>
</gene>
<reference evidence="1" key="1">
    <citation type="journal article" date="2015" name="Nature">
        <title>Complex archaea that bridge the gap between prokaryotes and eukaryotes.</title>
        <authorList>
            <person name="Spang A."/>
            <person name="Saw J.H."/>
            <person name="Jorgensen S.L."/>
            <person name="Zaremba-Niedzwiedzka K."/>
            <person name="Martijn J."/>
            <person name="Lind A.E."/>
            <person name="van Eijk R."/>
            <person name="Schleper C."/>
            <person name="Guy L."/>
            <person name="Ettema T.J."/>
        </authorList>
    </citation>
    <scope>NUCLEOTIDE SEQUENCE</scope>
</reference>
<organism evidence="1">
    <name type="scientific">marine sediment metagenome</name>
    <dbReference type="NCBI Taxonomy" id="412755"/>
    <lineage>
        <taxon>unclassified sequences</taxon>
        <taxon>metagenomes</taxon>
        <taxon>ecological metagenomes</taxon>
    </lineage>
</organism>
<dbReference type="AlphaFoldDB" id="A0A0F9VIL5"/>
<comment type="caution">
    <text evidence="1">The sequence shown here is derived from an EMBL/GenBank/DDBJ whole genome shotgun (WGS) entry which is preliminary data.</text>
</comment>
<accession>A0A0F9VIL5</accession>
<dbReference type="EMBL" id="LAZR01000025">
    <property type="protein sequence ID" value="KKO03885.1"/>
    <property type="molecule type" value="Genomic_DNA"/>
</dbReference>
<protein>
    <submittedName>
        <fullName evidence="1">Uncharacterized protein</fullName>
    </submittedName>
</protein>
<evidence type="ECO:0000313" key="1">
    <source>
        <dbReference type="EMBL" id="KKO03885.1"/>
    </source>
</evidence>
<proteinExistence type="predicted"/>
<sequence>MSNSSDFVSGSIEQILLGLARGLRDAQAVLDDIPPTDAFGRPQSSYHLPYLDFSIKATVEASLPSEQENSSSGIRSLRTNAIKVSRIPQLKLQLPDLKSGGASSAGSTELTSTFSGRLISVPPSNSLPTLRISARAVVLEAAKPLQRQLVIEVSNSAGERITLAPVELNLDLETSLLLSEAAGAKNLTEEKLRSGLQLDQRLVQTDQQGNVQVGATLSDKLPANTNLVLLINSGATLTQLILTP</sequence>
<name>A0A0F9VIL5_9ZZZZ</name>